<dbReference type="InterPro" id="IPR048970">
    <property type="entry name" value="OB_Ssb-like"/>
</dbReference>
<comment type="caution">
    <text evidence="2">The sequence shown here is derived from an EMBL/GenBank/DDBJ whole genome shotgun (WGS) entry which is preliminary data.</text>
</comment>
<dbReference type="Gene3D" id="2.40.50.140">
    <property type="entry name" value="Nucleic acid-binding proteins"/>
    <property type="match status" value="1"/>
</dbReference>
<organism evidence="2 3">
    <name type="scientific">Blepharisma stoltei</name>
    <dbReference type="NCBI Taxonomy" id="1481888"/>
    <lineage>
        <taxon>Eukaryota</taxon>
        <taxon>Sar</taxon>
        <taxon>Alveolata</taxon>
        <taxon>Ciliophora</taxon>
        <taxon>Postciliodesmatophora</taxon>
        <taxon>Heterotrichea</taxon>
        <taxon>Heterotrichida</taxon>
        <taxon>Blepharismidae</taxon>
        <taxon>Blepharisma</taxon>
    </lineage>
</organism>
<keyword evidence="3" id="KW-1185">Reference proteome</keyword>
<feature type="domain" description="Single-stranded DNA binding protein Ssb-like OB fold" evidence="1">
    <location>
        <begin position="31"/>
        <end position="98"/>
    </location>
</feature>
<dbReference type="SUPFAM" id="SSF50249">
    <property type="entry name" value="Nucleic acid-binding proteins"/>
    <property type="match status" value="1"/>
</dbReference>
<gene>
    <name evidence="2" type="ORF">BSTOLATCC_MIC14425</name>
</gene>
<reference evidence="2" key="1">
    <citation type="submission" date="2021-09" db="EMBL/GenBank/DDBJ databases">
        <authorList>
            <consortium name="AG Swart"/>
            <person name="Singh M."/>
            <person name="Singh A."/>
            <person name="Seah K."/>
            <person name="Emmerich C."/>
        </authorList>
    </citation>
    <scope>NUCLEOTIDE SEQUENCE</scope>
    <source>
        <strain evidence="2">ATCC30299</strain>
    </source>
</reference>
<dbReference type="PANTHER" id="PTHR31472">
    <property type="entry name" value="OS05G0244600 PROTEIN"/>
    <property type="match status" value="1"/>
</dbReference>
<protein>
    <recommendedName>
        <fullName evidence="1">Single-stranded DNA binding protein Ssb-like OB fold domain-containing protein</fullName>
    </recommendedName>
</protein>
<sequence>MSRPKFTKIDEMIPGTRINCICKIIRGIMSASTVRSDGTKVSFAEVEVGDESGAIRLRLFNNQCDLAKENQSIIIRDGIVAITGDLLRIEIDNYSTIEASPISYTKQINTINLRVNSKI</sequence>
<dbReference type="Pfam" id="PF21473">
    <property type="entry name" value="OB_Ssb-like"/>
    <property type="match status" value="1"/>
</dbReference>
<proteinExistence type="predicted"/>
<evidence type="ECO:0000313" key="2">
    <source>
        <dbReference type="EMBL" id="CAG9315675.1"/>
    </source>
</evidence>
<dbReference type="AlphaFoldDB" id="A0AAU9IWN3"/>
<dbReference type="EMBL" id="CAJZBQ010000014">
    <property type="protein sequence ID" value="CAG9315675.1"/>
    <property type="molecule type" value="Genomic_DNA"/>
</dbReference>
<dbReference type="Proteomes" id="UP001162131">
    <property type="component" value="Unassembled WGS sequence"/>
</dbReference>
<accession>A0AAU9IWN3</accession>
<evidence type="ECO:0000259" key="1">
    <source>
        <dbReference type="Pfam" id="PF21473"/>
    </source>
</evidence>
<dbReference type="PANTHER" id="PTHR31472:SF5">
    <property type="entry name" value="OS05G0244600 PROTEIN"/>
    <property type="match status" value="1"/>
</dbReference>
<name>A0AAU9IWN3_9CILI</name>
<dbReference type="InterPro" id="IPR012340">
    <property type="entry name" value="NA-bd_OB-fold"/>
</dbReference>
<evidence type="ECO:0000313" key="3">
    <source>
        <dbReference type="Proteomes" id="UP001162131"/>
    </source>
</evidence>